<feature type="DNA-binding region" description="H-T-H motif" evidence="4">
    <location>
        <begin position="35"/>
        <end position="54"/>
    </location>
</feature>
<dbReference type="SUPFAM" id="SSF46689">
    <property type="entry name" value="Homeodomain-like"/>
    <property type="match status" value="1"/>
</dbReference>
<name>A0ABN2Q2N1_9PSEU</name>
<dbReference type="PANTHER" id="PTHR30055">
    <property type="entry name" value="HTH-TYPE TRANSCRIPTIONAL REGULATOR RUTR"/>
    <property type="match status" value="1"/>
</dbReference>
<sequence>MTSTEKPRRLRPEKRRAIVDAARAAFGKLGYVRAGTDAIAAEAGVSTRTLYNHFPTKLDLFRSVFTEGAATVAAGFTERIDALPGGADAESTVRGIARALVAHRLDFPEHFAMARYADIEREHFPAETFDHWRTSGPQAVTRAVTARLERLTADGLLATADPGEAADQLILLIAGAVAFRQRPGVTVSEHDAERIVRSGVRTFLYGHSPR</sequence>
<evidence type="ECO:0000313" key="7">
    <source>
        <dbReference type="Proteomes" id="UP001501116"/>
    </source>
</evidence>
<comment type="caution">
    <text evidence="6">The sequence shown here is derived from an EMBL/GenBank/DDBJ whole genome shotgun (WGS) entry which is preliminary data.</text>
</comment>
<evidence type="ECO:0000259" key="5">
    <source>
        <dbReference type="PROSITE" id="PS50977"/>
    </source>
</evidence>
<gene>
    <name evidence="6" type="ORF">GCM10009754_03730</name>
</gene>
<dbReference type="InterPro" id="IPR009057">
    <property type="entry name" value="Homeodomain-like_sf"/>
</dbReference>
<dbReference type="PRINTS" id="PR00455">
    <property type="entry name" value="HTHTETR"/>
</dbReference>
<proteinExistence type="predicted"/>
<dbReference type="InterPro" id="IPR050109">
    <property type="entry name" value="HTH-type_TetR-like_transc_reg"/>
</dbReference>
<dbReference type="Gene3D" id="1.10.357.10">
    <property type="entry name" value="Tetracycline Repressor, domain 2"/>
    <property type="match status" value="1"/>
</dbReference>
<evidence type="ECO:0000256" key="4">
    <source>
        <dbReference type="PROSITE-ProRule" id="PRU00335"/>
    </source>
</evidence>
<dbReference type="EMBL" id="BAAANN010000001">
    <property type="protein sequence ID" value="GAA1939835.1"/>
    <property type="molecule type" value="Genomic_DNA"/>
</dbReference>
<dbReference type="Pfam" id="PF00440">
    <property type="entry name" value="TetR_N"/>
    <property type="match status" value="1"/>
</dbReference>
<keyword evidence="2 4" id="KW-0238">DNA-binding</keyword>
<dbReference type="PANTHER" id="PTHR30055:SF234">
    <property type="entry name" value="HTH-TYPE TRANSCRIPTIONAL REGULATOR BETI"/>
    <property type="match status" value="1"/>
</dbReference>
<keyword evidence="1" id="KW-0805">Transcription regulation</keyword>
<dbReference type="PROSITE" id="PS50977">
    <property type="entry name" value="HTH_TETR_2"/>
    <property type="match status" value="1"/>
</dbReference>
<dbReference type="Pfam" id="PF14246">
    <property type="entry name" value="TetR_C_7"/>
    <property type="match status" value="1"/>
</dbReference>
<keyword evidence="7" id="KW-1185">Reference proteome</keyword>
<dbReference type="RefSeq" id="WP_344412617.1">
    <property type="nucleotide sequence ID" value="NZ_BAAANN010000001.1"/>
</dbReference>
<keyword evidence="3" id="KW-0804">Transcription</keyword>
<organism evidence="6 7">
    <name type="scientific">Amycolatopsis minnesotensis</name>
    <dbReference type="NCBI Taxonomy" id="337894"/>
    <lineage>
        <taxon>Bacteria</taxon>
        <taxon>Bacillati</taxon>
        <taxon>Actinomycetota</taxon>
        <taxon>Actinomycetes</taxon>
        <taxon>Pseudonocardiales</taxon>
        <taxon>Pseudonocardiaceae</taxon>
        <taxon>Amycolatopsis</taxon>
    </lineage>
</organism>
<accession>A0ABN2Q2N1</accession>
<dbReference type="InterPro" id="IPR001647">
    <property type="entry name" value="HTH_TetR"/>
</dbReference>
<evidence type="ECO:0000313" key="6">
    <source>
        <dbReference type="EMBL" id="GAA1939835.1"/>
    </source>
</evidence>
<dbReference type="InterPro" id="IPR039536">
    <property type="entry name" value="TetR_C_Proteobacteria"/>
</dbReference>
<feature type="domain" description="HTH tetR-type" evidence="5">
    <location>
        <begin position="12"/>
        <end position="72"/>
    </location>
</feature>
<evidence type="ECO:0000256" key="3">
    <source>
        <dbReference type="ARBA" id="ARBA00023163"/>
    </source>
</evidence>
<dbReference type="Gene3D" id="1.10.10.60">
    <property type="entry name" value="Homeodomain-like"/>
    <property type="match status" value="1"/>
</dbReference>
<protein>
    <submittedName>
        <fullName evidence="6">TetR/AcrR family transcriptional regulator</fullName>
    </submittedName>
</protein>
<reference evidence="6 7" key="1">
    <citation type="journal article" date="2019" name="Int. J. Syst. Evol. Microbiol.">
        <title>The Global Catalogue of Microorganisms (GCM) 10K type strain sequencing project: providing services to taxonomists for standard genome sequencing and annotation.</title>
        <authorList>
            <consortium name="The Broad Institute Genomics Platform"/>
            <consortium name="The Broad Institute Genome Sequencing Center for Infectious Disease"/>
            <person name="Wu L."/>
            <person name="Ma J."/>
        </authorList>
    </citation>
    <scope>NUCLEOTIDE SEQUENCE [LARGE SCALE GENOMIC DNA]</scope>
    <source>
        <strain evidence="6 7">JCM 14545</strain>
    </source>
</reference>
<evidence type="ECO:0000256" key="2">
    <source>
        <dbReference type="ARBA" id="ARBA00023125"/>
    </source>
</evidence>
<dbReference type="Proteomes" id="UP001501116">
    <property type="component" value="Unassembled WGS sequence"/>
</dbReference>
<evidence type="ECO:0000256" key="1">
    <source>
        <dbReference type="ARBA" id="ARBA00023015"/>
    </source>
</evidence>